<dbReference type="Pfam" id="PF04294">
    <property type="entry name" value="VanW"/>
    <property type="match status" value="1"/>
</dbReference>
<dbReference type="OrthoDB" id="9797191at2"/>
<dbReference type="Pfam" id="PF12229">
    <property type="entry name" value="PG_binding_4"/>
    <property type="match status" value="1"/>
</dbReference>
<dbReference type="PANTHER" id="PTHR35788:SF1">
    <property type="entry name" value="EXPORTED PROTEIN"/>
    <property type="match status" value="1"/>
</dbReference>
<feature type="domain" description="YoaR-like putative peptidoglycan binding" evidence="2">
    <location>
        <begin position="101"/>
        <end position="213"/>
    </location>
</feature>
<name>A0A371J2R9_9FIRM</name>
<reference evidence="3 4" key="1">
    <citation type="journal article" date="2017" name="Genome Announc.">
        <title>Draft Genome Sequence of Romboutsia weinsteinii sp. nov. Strain CCRI-19649(T) Isolated from Surface Water.</title>
        <authorList>
            <person name="Maheux A.F."/>
            <person name="Boudreau D.K."/>
            <person name="Berube E."/>
            <person name="Boissinot M."/>
            <person name="Cantin P."/>
            <person name="Raymond F."/>
            <person name="Corbeil J."/>
            <person name="Omar R.F."/>
            <person name="Bergeron M.G."/>
        </authorList>
    </citation>
    <scope>NUCLEOTIDE SEQUENCE [LARGE SCALE GENOMIC DNA]</scope>
    <source>
        <strain evidence="3 4">CCRI-19649</strain>
    </source>
</reference>
<dbReference type="Proteomes" id="UP000215694">
    <property type="component" value="Unassembled WGS sequence"/>
</dbReference>
<organism evidence="3 4">
    <name type="scientific">Romboutsia weinsteinii</name>
    <dbReference type="NCBI Taxonomy" id="2020949"/>
    <lineage>
        <taxon>Bacteria</taxon>
        <taxon>Bacillati</taxon>
        <taxon>Bacillota</taxon>
        <taxon>Clostridia</taxon>
        <taxon>Peptostreptococcales</taxon>
        <taxon>Peptostreptococcaceae</taxon>
        <taxon>Romboutsia</taxon>
    </lineage>
</organism>
<dbReference type="EMBL" id="NOJY02000017">
    <property type="protein sequence ID" value="RDY26984.1"/>
    <property type="molecule type" value="Genomic_DNA"/>
</dbReference>
<dbReference type="InterPro" id="IPR022029">
    <property type="entry name" value="YoaR-like_PG-bd"/>
</dbReference>
<keyword evidence="1" id="KW-0812">Transmembrane</keyword>
<sequence length="433" mass="47231">MSKELVIEQEKKKSSWFRSKEKTERSKYLGPVVAIGVAGLIAFASISYFNKNYIYTDTVSKNIFVEGIDISGMTKEEALGAVTSKYTPQNIGLSFEENSFTISPEDIGLEYNVEEVVDNAYNYTKSESYFNNVGAVIGLINNEKQFSIKSSYDEAKLSTSIENISNEINKTMSDAEVSISSSGGISVTPAVVGKEVDIAANKEAIYEMIEKKSFGDLNLVVNKKEPNITTAQAQSVNKLLAEHTTRYTLNPVGRATNIALSAKSTSDILLMPGEEFSYNNLTGLRTKSNGYKDAGIIVNGKLEQGPGGGVCQTSTTLYNAVLFSGLKVTDTQNHSIASNYAPLGQDAMVSDGYSDLRFSNPYDHPVYIKNVIGNGTVTSRVYGNSADVKNISIKVDRFTEGGLAATKTYRQYLDSNGNIIDTEYIAKSVYKKV</sequence>
<dbReference type="InterPro" id="IPR052913">
    <property type="entry name" value="Glycopeptide_resist_protein"/>
</dbReference>
<evidence type="ECO:0000313" key="3">
    <source>
        <dbReference type="EMBL" id="RDY26984.1"/>
    </source>
</evidence>
<proteinExistence type="predicted"/>
<gene>
    <name evidence="3" type="ORF">CHL78_010965</name>
</gene>
<dbReference type="RefSeq" id="WP_094366950.1">
    <property type="nucleotide sequence ID" value="NZ_NOJY02000017.1"/>
</dbReference>
<dbReference type="AlphaFoldDB" id="A0A371J2R9"/>
<evidence type="ECO:0000256" key="1">
    <source>
        <dbReference type="SAM" id="Phobius"/>
    </source>
</evidence>
<keyword evidence="4" id="KW-1185">Reference proteome</keyword>
<dbReference type="InterPro" id="IPR007391">
    <property type="entry name" value="Vancomycin_resist_VanW"/>
</dbReference>
<accession>A0A371J2R9</accession>
<protein>
    <submittedName>
        <fullName evidence="3">Vancomycin resistance protein</fullName>
    </submittedName>
</protein>
<dbReference type="PANTHER" id="PTHR35788">
    <property type="entry name" value="EXPORTED PROTEIN-RELATED"/>
    <property type="match status" value="1"/>
</dbReference>
<feature type="transmembrane region" description="Helical" evidence="1">
    <location>
        <begin position="28"/>
        <end position="49"/>
    </location>
</feature>
<evidence type="ECO:0000259" key="2">
    <source>
        <dbReference type="Pfam" id="PF12229"/>
    </source>
</evidence>
<comment type="caution">
    <text evidence="3">The sequence shown here is derived from an EMBL/GenBank/DDBJ whole genome shotgun (WGS) entry which is preliminary data.</text>
</comment>
<evidence type="ECO:0000313" key="4">
    <source>
        <dbReference type="Proteomes" id="UP000215694"/>
    </source>
</evidence>
<keyword evidence="1" id="KW-1133">Transmembrane helix</keyword>
<keyword evidence="1" id="KW-0472">Membrane</keyword>